<organism evidence="7 8">
    <name type="scientific">Natrarchaeobius chitinivorans</name>
    <dbReference type="NCBI Taxonomy" id="1679083"/>
    <lineage>
        <taxon>Archaea</taxon>
        <taxon>Methanobacteriati</taxon>
        <taxon>Methanobacteriota</taxon>
        <taxon>Stenosarchaea group</taxon>
        <taxon>Halobacteria</taxon>
        <taxon>Halobacteriales</taxon>
        <taxon>Natrialbaceae</taxon>
        <taxon>Natrarchaeobius</taxon>
    </lineage>
</organism>
<proteinExistence type="inferred from homology"/>
<feature type="transmembrane region" description="Helical" evidence="6">
    <location>
        <begin position="6"/>
        <end position="25"/>
    </location>
</feature>
<evidence type="ECO:0000256" key="5">
    <source>
        <dbReference type="ARBA" id="ARBA00023136"/>
    </source>
</evidence>
<evidence type="ECO:0000256" key="4">
    <source>
        <dbReference type="ARBA" id="ARBA00022989"/>
    </source>
</evidence>
<keyword evidence="4 6" id="KW-1133">Transmembrane helix</keyword>
<reference evidence="7 8" key="1">
    <citation type="submission" date="2018-10" db="EMBL/GenBank/DDBJ databases">
        <title>Natrarchaeobius chitinivorans gen. nov., sp. nov., and Natrarchaeobius haloalkaliphilus sp. nov., alkaliphilic, chitin-utilizing haloarchaea from hypersaline alkaline lakes.</title>
        <authorList>
            <person name="Sorokin D.Y."/>
            <person name="Elcheninov A.G."/>
            <person name="Kostrikina N.A."/>
            <person name="Bale N.J."/>
            <person name="Sinninghe Damste J.S."/>
            <person name="Khijniak T.V."/>
            <person name="Kublanov I.V."/>
            <person name="Toshchakov S.V."/>
        </authorList>
    </citation>
    <scope>NUCLEOTIDE SEQUENCE [LARGE SCALE GENOMIC DNA]</scope>
    <source>
        <strain evidence="7 8">AArcht4T</strain>
    </source>
</reference>
<dbReference type="SMART" id="SM01021">
    <property type="entry name" value="Bac_rhodopsin"/>
    <property type="match status" value="1"/>
</dbReference>
<dbReference type="InterPro" id="IPR001425">
    <property type="entry name" value="Arc/bac/fun_rhodopsins"/>
</dbReference>
<feature type="transmembrane region" description="Helical" evidence="6">
    <location>
        <begin position="37"/>
        <end position="65"/>
    </location>
</feature>
<dbReference type="GO" id="GO:0016020">
    <property type="term" value="C:membrane"/>
    <property type="evidence" value="ECO:0007669"/>
    <property type="project" value="UniProtKB-SubCell"/>
</dbReference>
<feature type="transmembrane region" description="Helical" evidence="6">
    <location>
        <begin position="98"/>
        <end position="118"/>
    </location>
</feature>
<evidence type="ECO:0000256" key="6">
    <source>
        <dbReference type="SAM" id="Phobius"/>
    </source>
</evidence>
<evidence type="ECO:0000256" key="3">
    <source>
        <dbReference type="ARBA" id="ARBA00022692"/>
    </source>
</evidence>
<dbReference type="Gene3D" id="1.20.1070.10">
    <property type="entry name" value="Rhodopsin 7-helix transmembrane proteins"/>
    <property type="match status" value="1"/>
</dbReference>
<dbReference type="OrthoDB" id="330248at2157"/>
<evidence type="ECO:0000313" key="7">
    <source>
        <dbReference type="EMBL" id="RQG90772.1"/>
    </source>
</evidence>
<comment type="similarity">
    <text evidence="2">Belongs to the archaeal/bacterial/fungal opsin family.</text>
</comment>
<keyword evidence="3 6" id="KW-0812">Transmembrane</keyword>
<dbReference type="AlphaFoldDB" id="A0A3N6MYW1"/>
<comment type="subcellular location">
    <subcellularLocation>
        <location evidence="1">Membrane</location>
        <topology evidence="1">Multi-pass membrane protein</topology>
    </subcellularLocation>
</comment>
<feature type="transmembrane region" description="Helical" evidence="6">
    <location>
        <begin position="124"/>
        <end position="146"/>
    </location>
</feature>
<feature type="transmembrane region" description="Helical" evidence="6">
    <location>
        <begin position="166"/>
        <end position="183"/>
    </location>
</feature>
<feature type="transmembrane region" description="Helical" evidence="6">
    <location>
        <begin position="189"/>
        <end position="212"/>
    </location>
</feature>
<sequence length="244" mass="25655">MFESAAVYAASGVVYALAFVAFLTWSRRLSPRVRRMCHVLIALVGIAAVTSVLNAAGVGTITYGAESENLPDLIDDLLAYSILCGLAGALAGASRRLVATLVAVVFLMRASFAATTFVDGVVAIGAVLVVLVGYAAVVFLFAGRIWENAAQLSDRQRLLHWKARNLFLFLFGMLIVFGVAVFVDLLDPFVTAVVKCYIDVLFRVGFAGFLFANASVIEDDASGALLAERPGGGGGGETPPKAAT</sequence>
<feature type="transmembrane region" description="Helical" evidence="6">
    <location>
        <begin position="77"/>
        <end position="93"/>
    </location>
</feature>
<comment type="caution">
    <text evidence="7">The sequence shown here is derived from an EMBL/GenBank/DDBJ whole genome shotgun (WGS) entry which is preliminary data.</text>
</comment>
<name>A0A3N6MYW1_NATCH</name>
<accession>A0A3N6MYW1</accession>
<dbReference type="EMBL" id="REGA01000024">
    <property type="protein sequence ID" value="RQG90772.1"/>
    <property type="molecule type" value="Genomic_DNA"/>
</dbReference>
<keyword evidence="5 6" id="KW-0472">Membrane</keyword>
<keyword evidence="8" id="KW-1185">Reference proteome</keyword>
<dbReference type="RefSeq" id="WP_124197362.1">
    <property type="nucleotide sequence ID" value="NZ_REGA01000024.1"/>
</dbReference>
<protein>
    <submittedName>
        <fullName evidence="7">Rhodopsin</fullName>
    </submittedName>
</protein>
<dbReference type="SUPFAM" id="SSF81321">
    <property type="entry name" value="Family A G protein-coupled receptor-like"/>
    <property type="match status" value="1"/>
</dbReference>
<evidence type="ECO:0000256" key="2">
    <source>
        <dbReference type="ARBA" id="ARBA00008130"/>
    </source>
</evidence>
<evidence type="ECO:0000256" key="1">
    <source>
        <dbReference type="ARBA" id="ARBA00004141"/>
    </source>
</evidence>
<evidence type="ECO:0000313" key="8">
    <source>
        <dbReference type="Proteomes" id="UP000282323"/>
    </source>
</evidence>
<gene>
    <name evidence="7" type="ORF">EA473_20195</name>
</gene>
<dbReference type="Proteomes" id="UP000282323">
    <property type="component" value="Unassembled WGS sequence"/>
</dbReference>